<feature type="region of interest" description="Disordered" evidence="1">
    <location>
        <begin position="46"/>
        <end position="77"/>
    </location>
</feature>
<dbReference type="Proteomes" id="UP001155059">
    <property type="component" value="Unassembled WGS sequence"/>
</dbReference>
<evidence type="ECO:0008006" key="5">
    <source>
        <dbReference type="Google" id="ProtNLM"/>
    </source>
</evidence>
<feature type="compositionally biased region" description="Low complexity" evidence="1">
    <location>
        <begin position="63"/>
        <end position="77"/>
    </location>
</feature>
<dbReference type="RefSeq" id="WP_268264280.1">
    <property type="nucleotide sequence ID" value="NZ_JALQCW010000004.1"/>
</dbReference>
<dbReference type="EMBL" id="JALQCW010000004">
    <property type="protein sequence ID" value="MCK9796485.1"/>
    <property type="molecule type" value="Genomic_DNA"/>
</dbReference>
<dbReference type="AlphaFoldDB" id="A0A9X1YQB8"/>
<evidence type="ECO:0000313" key="3">
    <source>
        <dbReference type="EMBL" id="MCK9796485.1"/>
    </source>
</evidence>
<name>A0A9X1YQB8_9PSED</name>
<proteinExistence type="predicted"/>
<feature type="signal peptide" evidence="2">
    <location>
        <begin position="1"/>
        <end position="25"/>
    </location>
</feature>
<keyword evidence="2" id="KW-0732">Signal</keyword>
<reference evidence="3 4" key="1">
    <citation type="journal article" date="2022" name="Int. J. Syst. Evol. Microbiol.">
        <title>Pseudomonas aegrilactucae sp. nov. and Pseudomonas morbosilactucae sp. nov., pathogens causing bacterial rot of lettuce in Japan.</title>
        <authorList>
            <person name="Sawada H."/>
            <person name="Fujikawa T."/>
            <person name="Satou M."/>
        </authorList>
    </citation>
    <scope>NUCLEOTIDE SEQUENCE [LARGE SCALE GENOMIC DNA]</scope>
    <source>
        <strain evidence="3 4">MAFF 302030</strain>
    </source>
</reference>
<comment type="caution">
    <text evidence="3">The sequence shown here is derived from an EMBL/GenBank/DDBJ whole genome shotgun (WGS) entry which is preliminary data.</text>
</comment>
<sequence length="77" mass="8154">MKRSNKLSTVVMTALLGMGSTLAFAEDGAERSHQARQDFLATQQQIHGQADNIAHSDAAKKPVQTSSTSVSGQQPDA</sequence>
<evidence type="ECO:0000313" key="4">
    <source>
        <dbReference type="Proteomes" id="UP001155059"/>
    </source>
</evidence>
<protein>
    <recommendedName>
        <fullName evidence="5">Secreted protein</fullName>
    </recommendedName>
</protein>
<gene>
    <name evidence="3" type="ORF">M1B34_01660</name>
</gene>
<feature type="chain" id="PRO_5040881383" description="Secreted protein" evidence="2">
    <location>
        <begin position="26"/>
        <end position="77"/>
    </location>
</feature>
<accession>A0A9X1YQB8</accession>
<evidence type="ECO:0000256" key="2">
    <source>
        <dbReference type="SAM" id="SignalP"/>
    </source>
</evidence>
<evidence type="ECO:0000256" key="1">
    <source>
        <dbReference type="SAM" id="MobiDB-lite"/>
    </source>
</evidence>
<reference evidence="3 4" key="2">
    <citation type="journal article" date="2023" name="Plant Pathol.">
        <title>Dismantling and reorganizing Pseudomonas marginalis sensu#lato.</title>
        <authorList>
            <person name="Sawada H."/>
            <person name="Fujikawa T."/>
            <person name="Satou M."/>
        </authorList>
    </citation>
    <scope>NUCLEOTIDE SEQUENCE [LARGE SCALE GENOMIC DNA]</scope>
    <source>
        <strain evidence="3 4">MAFF 302030</strain>
    </source>
</reference>
<organism evidence="3 4">
    <name type="scientific">Pseudomonas morbosilactucae</name>
    <dbReference type="NCBI Taxonomy" id="2938197"/>
    <lineage>
        <taxon>Bacteria</taxon>
        <taxon>Pseudomonadati</taxon>
        <taxon>Pseudomonadota</taxon>
        <taxon>Gammaproteobacteria</taxon>
        <taxon>Pseudomonadales</taxon>
        <taxon>Pseudomonadaceae</taxon>
        <taxon>Pseudomonas</taxon>
    </lineage>
</organism>